<keyword evidence="2" id="KW-1185">Reference proteome</keyword>
<name>A0ABQ9X697_9EUKA</name>
<sequence>MLLFPTEVNHAIRFLKYAAMHIERNQWSDDKLLKTIFPKENDRPIRLMSSLINLLSLSSDPLRAAVISFFDVGLCSSKLDFSCAITATGLLVKLFLVLKPHEMPFNDTTIEFHDHLVSIVGYILRCSSPEQIIDHLRIDKANSRDRKRVSKIIEPTYQSLCAYLQFLVDTPVSRPDHRSGFMFLFHEKLFSPFRIKEHCKSSSPALQRFFGGIQRNMTNEFDSVFGHASTNTIEKLLNGGRLDSSDTHSWVAGFEHLLGRVREGKTLSDFAVEVVRDFLSECPTELLLVFWSDDTFGFQLKGQRVSSSELDSTALWTLFTPSQPKHATSTLTTFTDFMISLGNVACWQYVWKGWFPRFRNAVDPSKLPFTSKFTKLHTKLVKLFKSHYLDIRDYEWKMKREKKLTDEVQREIDELHLVFFRQTKDYIVHLSLHPFALIDDRHEDPILDFLRYEYLRPTENSLMQQSRAEFRKEIDASELSLSPAPFILTSELVFRLTDEEIINIVDRIVARLASDSPLDDDIIRRIFAFHRMALHPIYLPQLFRKFGRSTEQYFHALESLLSLHVEFYDRAPIYSLLFTRPDEHQPTFDEWDDVDLETGLILMRVFNKNPPSVDSRSPDPTALPLSHAIHCLPLMRHCSARHQQHQLERLISPSIDILCTYLIGPSPYSRI</sequence>
<dbReference type="EMBL" id="JARBJD010000205">
    <property type="protein sequence ID" value="KAK2947296.1"/>
    <property type="molecule type" value="Genomic_DNA"/>
</dbReference>
<dbReference type="Proteomes" id="UP001281761">
    <property type="component" value="Unassembled WGS sequence"/>
</dbReference>
<organism evidence="1 2">
    <name type="scientific">Blattamonas nauphoetae</name>
    <dbReference type="NCBI Taxonomy" id="2049346"/>
    <lineage>
        <taxon>Eukaryota</taxon>
        <taxon>Metamonada</taxon>
        <taxon>Preaxostyla</taxon>
        <taxon>Oxymonadida</taxon>
        <taxon>Blattamonas</taxon>
    </lineage>
</organism>
<proteinExistence type="predicted"/>
<evidence type="ECO:0000313" key="2">
    <source>
        <dbReference type="Proteomes" id="UP001281761"/>
    </source>
</evidence>
<comment type="caution">
    <text evidence="1">The sequence shown here is derived from an EMBL/GenBank/DDBJ whole genome shotgun (WGS) entry which is preliminary data.</text>
</comment>
<accession>A0ABQ9X697</accession>
<protein>
    <submittedName>
        <fullName evidence="1">Uncharacterized protein</fullName>
    </submittedName>
</protein>
<gene>
    <name evidence="1" type="ORF">BLNAU_17772</name>
</gene>
<evidence type="ECO:0000313" key="1">
    <source>
        <dbReference type="EMBL" id="KAK2947296.1"/>
    </source>
</evidence>
<reference evidence="1 2" key="1">
    <citation type="journal article" date="2022" name="bioRxiv">
        <title>Genomics of Preaxostyla Flagellates Illuminates Evolutionary Transitions and the Path Towards Mitochondrial Loss.</title>
        <authorList>
            <person name="Novak L.V.F."/>
            <person name="Treitli S.C."/>
            <person name="Pyrih J."/>
            <person name="Halakuc P."/>
            <person name="Pipaliya S.V."/>
            <person name="Vacek V."/>
            <person name="Brzon O."/>
            <person name="Soukal P."/>
            <person name="Eme L."/>
            <person name="Dacks J.B."/>
            <person name="Karnkowska A."/>
            <person name="Elias M."/>
            <person name="Hampl V."/>
        </authorList>
    </citation>
    <scope>NUCLEOTIDE SEQUENCE [LARGE SCALE GENOMIC DNA]</scope>
    <source>
        <strain evidence="1">NAU3</strain>
        <tissue evidence="1">Gut</tissue>
    </source>
</reference>